<feature type="compositionally biased region" description="Acidic residues" evidence="5">
    <location>
        <begin position="216"/>
        <end position="265"/>
    </location>
</feature>
<feature type="region of interest" description="Disordered" evidence="5">
    <location>
        <begin position="174"/>
        <end position="296"/>
    </location>
</feature>
<evidence type="ECO:0000313" key="6">
    <source>
        <dbReference type="EnsemblProtists" id="PYU1_T007887"/>
    </source>
</evidence>
<dbReference type="PANTHER" id="PTHR44040:SF1">
    <property type="entry name" value="RETINOBLASTOMA-BINDING PROTEIN 5"/>
    <property type="match status" value="1"/>
</dbReference>
<feature type="compositionally biased region" description="Basic and acidic residues" evidence="5">
    <location>
        <begin position="196"/>
        <end position="210"/>
    </location>
</feature>
<reference evidence="6" key="3">
    <citation type="submission" date="2015-02" db="UniProtKB">
        <authorList>
            <consortium name="EnsemblProtists"/>
        </authorList>
    </citation>
    <scope>IDENTIFICATION</scope>
    <source>
        <strain evidence="6">DAOM BR144</strain>
    </source>
</reference>
<evidence type="ECO:0000256" key="3">
    <source>
        <dbReference type="ARBA" id="ARBA00022737"/>
    </source>
</evidence>
<feature type="compositionally biased region" description="Low complexity" evidence="5">
    <location>
        <begin position="34"/>
        <end position="74"/>
    </location>
</feature>
<dbReference type="Gene3D" id="2.130.10.10">
    <property type="entry name" value="YVTN repeat-like/Quinoprotein amine dehydrogenase"/>
    <property type="match status" value="1"/>
</dbReference>
<keyword evidence="2" id="KW-0853">WD repeat</keyword>
<proteinExistence type="predicted"/>
<sequence>MWNAALRRIVRDEEDREREKRVAMQQQMKKEMLASATTAAATSSVAASSATVAASEGASEEPSGAGESESSAASMQVDETSHDAVLEEAKHEEDDEEEDYIQRHLLSRPKSKWTCLEDSQQACCLAMNRKKTVFAVGEREGRISIWDNVSIRVITRELDPTLIIIPENSVAATDTAKDGSVQEANGSKAPATNETNGKDVTNKTEVREKAVSAIEVDAEDDSATNDDGSVEADEDEEVASAEDGDGNTEEEEDDEDEDDEDDEDDEKTRAAQMNKVLPKGASSMASTASKSSSDRAAGSGLSIEELRIVKESLKVVTYCAWSCDTRWLFAGCEEKSNRRGRLCVWDVDAATIFATFSFDAAINCVSAHPGDPDVVVVSYYNSLPVLLNVRTRVIKELAVPIINPTINTTVPANSRHPSLIVSAKFGTTGQWIYCATSKSTVAIFETATLTCMDSVTLAVLIQFVDLSIDYRESALILTSSKGVHEYSINTSDDASTSKRRSLSEVRAYATGAVRAPWALCCFSDDESYVVGMPVVRHRHVGENGLYTWHRGTGRVQHNPGVKDGVNSLAWDTQRESIVAVSTTGALFVLEEEFTTTWSGPMYPAGYRLITDNELHIASMDAELEAIAKAKKEQLNDGQEIDIFTIDEVPSIGPTTSVQLPHLRGERLEPQVKNELIYIPSIAISHHHKKHHHAFEGPMYHEEKHFGLGQSIFEPLKVGVKPKSSKSKRKSSSSSSNQATTDPNTGELIPPKKKSRPKARSILSSGKRRRR</sequence>
<feature type="compositionally biased region" description="Basic and acidic residues" evidence="5">
    <location>
        <begin position="9"/>
        <end position="32"/>
    </location>
</feature>
<evidence type="ECO:0000313" key="7">
    <source>
        <dbReference type="Proteomes" id="UP000019132"/>
    </source>
</evidence>
<dbReference type="InterPro" id="IPR015943">
    <property type="entry name" value="WD40/YVTN_repeat-like_dom_sf"/>
</dbReference>
<dbReference type="GO" id="GO:0048188">
    <property type="term" value="C:Set1C/COMPASS complex"/>
    <property type="evidence" value="ECO:0007669"/>
    <property type="project" value="InterPro"/>
</dbReference>
<keyword evidence="3" id="KW-0677">Repeat</keyword>
<evidence type="ECO:0000256" key="1">
    <source>
        <dbReference type="ARBA" id="ARBA00004123"/>
    </source>
</evidence>
<feature type="region of interest" description="Disordered" evidence="5">
    <location>
        <begin position="719"/>
        <end position="770"/>
    </location>
</feature>
<dbReference type="EnsemblProtists" id="PYU1_T007887">
    <property type="protein sequence ID" value="PYU1_T007887"/>
    <property type="gene ID" value="PYU1_G007871"/>
</dbReference>
<keyword evidence="7" id="KW-1185">Reference proteome</keyword>
<dbReference type="eggNOG" id="KOG1273">
    <property type="taxonomic scope" value="Eukaryota"/>
</dbReference>
<dbReference type="VEuPathDB" id="FungiDB:PYU1_G007871"/>
<evidence type="ECO:0000256" key="5">
    <source>
        <dbReference type="SAM" id="MobiDB-lite"/>
    </source>
</evidence>
<dbReference type="PANTHER" id="PTHR44040">
    <property type="entry name" value="RETINOBLASTOMA-BINDING PROTEIN 5"/>
    <property type="match status" value="1"/>
</dbReference>
<feature type="region of interest" description="Disordered" evidence="5">
    <location>
        <begin position="1"/>
        <end position="80"/>
    </location>
</feature>
<comment type="subcellular location">
    <subcellularLocation>
        <location evidence="1">Nucleus</location>
    </subcellularLocation>
</comment>
<feature type="compositionally biased region" description="Low complexity" evidence="5">
    <location>
        <begin position="281"/>
        <end position="296"/>
    </location>
</feature>
<accession>K3WSE3</accession>
<reference evidence="7" key="1">
    <citation type="journal article" date="2010" name="Genome Biol.">
        <title>Genome sequence of the necrotrophic plant pathogen Pythium ultimum reveals original pathogenicity mechanisms and effector repertoire.</title>
        <authorList>
            <person name="Levesque C.A."/>
            <person name="Brouwer H."/>
            <person name="Cano L."/>
            <person name="Hamilton J.P."/>
            <person name="Holt C."/>
            <person name="Huitema E."/>
            <person name="Raffaele S."/>
            <person name="Robideau G.P."/>
            <person name="Thines M."/>
            <person name="Win J."/>
            <person name="Zerillo M.M."/>
            <person name="Beakes G.W."/>
            <person name="Boore J.L."/>
            <person name="Busam D."/>
            <person name="Dumas B."/>
            <person name="Ferriera S."/>
            <person name="Fuerstenberg S.I."/>
            <person name="Gachon C.M."/>
            <person name="Gaulin E."/>
            <person name="Govers F."/>
            <person name="Grenville-Briggs L."/>
            <person name="Horner N."/>
            <person name="Hostetler J."/>
            <person name="Jiang R.H."/>
            <person name="Johnson J."/>
            <person name="Krajaejun T."/>
            <person name="Lin H."/>
            <person name="Meijer H.J."/>
            <person name="Moore B."/>
            <person name="Morris P."/>
            <person name="Phuntmart V."/>
            <person name="Puiu D."/>
            <person name="Shetty J."/>
            <person name="Stajich J.E."/>
            <person name="Tripathy S."/>
            <person name="Wawra S."/>
            <person name="van West P."/>
            <person name="Whitty B.R."/>
            <person name="Coutinho P.M."/>
            <person name="Henrissat B."/>
            <person name="Martin F."/>
            <person name="Thomas P.D."/>
            <person name="Tyler B.M."/>
            <person name="De Vries R.P."/>
            <person name="Kamoun S."/>
            <person name="Yandell M."/>
            <person name="Tisserat N."/>
            <person name="Buell C.R."/>
        </authorList>
    </citation>
    <scope>NUCLEOTIDE SEQUENCE</scope>
    <source>
        <strain evidence="7">DAOM:BR144</strain>
    </source>
</reference>
<protein>
    <submittedName>
        <fullName evidence="6">Uncharacterized protein</fullName>
    </submittedName>
</protein>
<dbReference type="InterPro" id="IPR037850">
    <property type="entry name" value="RBBP5/Swd1"/>
</dbReference>
<dbReference type="SUPFAM" id="SSF50978">
    <property type="entry name" value="WD40 repeat-like"/>
    <property type="match status" value="1"/>
</dbReference>
<dbReference type="STRING" id="431595.K3WSE3"/>
<dbReference type="HOGENOM" id="CLU_025974_0_0_1"/>
<reference evidence="7" key="2">
    <citation type="submission" date="2010-04" db="EMBL/GenBank/DDBJ databases">
        <authorList>
            <person name="Buell R."/>
            <person name="Hamilton J."/>
            <person name="Hostetler J."/>
        </authorList>
    </citation>
    <scope>NUCLEOTIDE SEQUENCE [LARGE SCALE GENOMIC DNA]</scope>
    <source>
        <strain evidence="7">DAOM:BR144</strain>
    </source>
</reference>
<feature type="compositionally biased region" description="Polar residues" evidence="5">
    <location>
        <begin position="182"/>
        <end position="195"/>
    </location>
</feature>
<dbReference type="EMBL" id="GL376617">
    <property type="status" value="NOT_ANNOTATED_CDS"/>
    <property type="molecule type" value="Genomic_DNA"/>
</dbReference>
<dbReference type="OMA" id="YCATSKS"/>
<evidence type="ECO:0000256" key="2">
    <source>
        <dbReference type="ARBA" id="ARBA00022574"/>
    </source>
</evidence>
<organism evidence="6 7">
    <name type="scientific">Globisporangium ultimum (strain ATCC 200006 / CBS 805.95 / DAOM BR144)</name>
    <name type="common">Pythium ultimum</name>
    <dbReference type="NCBI Taxonomy" id="431595"/>
    <lineage>
        <taxon>Eukaryota</taxon>
        <taxon>Sar</taxon>
        <taxon>Stramenopiles</taxon>
        <taxon>Oomycota</taxon>
        <taxon>Peronosporomycetes</taxon>
        <taxon>Pythiales</taxon>
        <taxon>Pythiaceae</taxon>
        <taxon>Globisporangium</taxon>
    </lineage>
</organism>
<dbReference type="InterPro" id="IPR001680">
    <property type="entry name" value="WD40_rpt"/>
</dbReference>
<name>K3WSE3_GLOUD</name>
<dbReference type="InterPro" id="IPR036322">
    <property type="entry name" value="WD40_repeat_dom_sf"/>
</dbReference>
<dbReference type="SMART" id="SM00320">
    <property type="entry name" value="WD40"/>
    <property type="match status" value="5"/>
</dbReference>
<dbReference type="InParanoid" id="K3WSE3"/>
<dbReference type="AlphaFoldDB" id="K3WSE3"/>
<keyword evidence="4" id="KW-0539">Nucleus</keyword>
<dbReference type="Proteomes" id="UP000019132">
    <property type="component" value="Unassembled WGS sequence"/>
</dbReference>
<evidence type="ECO:0000256" key="4">
    <source>
        <dbReference type="ARBA" id="ARBA00023242"/>
    </source>
</evidence>